<evidence type="ECO:0000313" key="2">
    <source>
        <dbReference type="Proteomes" id="UP001165565"/>
    </source>
</evidence>
<proteinExistence type="predicted"/>
<dbReference type="Proteomes" id="UP001165565">
    <property type="component" value="Unassembled WGS sequence"/>
</dbReference>
<evidence type="ECO:0000313" key="1">
    <source>
        <dbReference type="EMBL" id="MCW6536393.1"/>
    </source>
</evidence>
<organism evidence="1 2">
    <name type="scientific">Sphingomonas lycopersici</name>
    <dbReference type="NCBI Taxonomy" id="2951807"/>
    <lineage>
        <taxon>Bacteria</taxon>
        <taxon>Pseudomonadati</taxon>
        <taxon>Pseudomonadota</taxon>
        <taxon>Alphaproteobacteria</taxon>
        <taxon>Sphingomonadales</taxon>
        <taxon>Sphingomonadaceae</taxon>
        <taxon>Sphingomonas</taxon>
    </lineage>
</organism>
<accession>A0AA41ZB88</accession>
<dbReference type="RefSeq" id="WP_265269857.1">
    <property type="nucleotide sequence ID" value="NZ_JANFAV010000012.1"/>
</dbReference>
<dbReference type="Pfam" id="PF00494">
    <property type="entry name" value="SQS_PSY"/>
    <property type="match status" value="1"/>
</dbReference>
<name>A0AA41ZB88_9SPHN</name>
<dbReference type="InterPro" id="IPR008949">
    <property type="entry name" value="Isoprenoid_synthase_dom_sf"/>
</dbReference>
<protein>
    <submittedName>
        <fullName evidence="1">Squalene/phytoene synthase family protein</fullName>
    </submittedName>
</protein>
<reference evidence="1" key="1">
    <citation type="submission" date="2022-06" db="EMBL/GenBank/DDBJ databases">
        <title>Sphingomonas sp. nov. isolated from rhizosphere soil of tomato.</title>
        <authorList>
            <person name="Dong H."/>
            <person name="Gao R."/>
        </authorList>
    </citation>
    <scope>NUCLEOTIDE SEQUENCE</scope>
    <source>
        <strain evidence="1">MMSM24</strain>
    </source>
</reference>
<dbReference type="EMBL" id="JANFAV010000012">
    <property type="protein sequence ID" value="MCW6536393.1"/>
    <property type="molecule type" value="Genomic_DNA"/>
</dbReference>
<comment type="caution">
    <text evidence="1">The sequence shown here is derived from an EMBL/GenBank/DDBJ whole genome shotgun (WGS) entry which is preliminary data.</text>
</comment>
<sequence length="221" mass="23257">MEPSDPAPGQPDMEARAIERRIVLSYVPAAMRPALAALLALDDRLGEIVRAARDPLIGQMRLTWWHEALVALDAAPAPAEPILRAIAAGLLPHGVAGAALGRIVDGWEAVLAIDSDPAAALAVHAAERGEMLFALAARLLGGDDARLADAGAGWALATLRDPRAQASAAARLAGLTDRRWPRALRPLSAMALLARDDLDSAARPGSIGRAARLFRHWLGGR</sequence>
<keyword evidence="2" id="KW-1185">Reference proteome</keyword>
<dbReference type="SUPFAM" id="SSF48576">
    <property type="entry name" value="Terpenoid synthases"/>
    <property type="match status" value="1"/>
</dbReference>
<gene>
    <name evidence="1" type="ORF">NEE01_16565</name>
</gene>
<dbReference type="InterPro" id="IPR002060">
    <property type="entry name" value="Squ/phyt_synthse"/>
</dbReference>
<dbReference type="AlphaFoldDB" id="A0AA41ZB88"/>